<name>A0ABR3VEK7_HUMIN</name>
<feature type="compositionally biased region" description="Acidic residues" evidence="2">
    <location>
        <begin position="203"/>
        <end position="212"/>
    </location>
</feature>
<evidence type="ECO:0000259" key="3">
    <source>
        <dbReference type="PROSITE" id="PS50888"/>
    </source>
</evidence>
<dbReference type="EMBL" id="JAZGSY010000120">
    <property type="protein sequence ID" value="KAL1840269.1"/>
    <property type="molecule type" value="Genomic_DNA"/>
</dbReference>
<dbReference type="InterPro" id="IPR036638">
    <property type="entry name" value="HLH_DNA-bd_sf"/>
</dbReference>
<dbReference type="InterPro" id="IPR011598">
    <property type="entry name" value="bHLH_dom"/>
</dbReference>
<feature type="region of interest" description="Disordered" evidence="2">
    <location>
        <begin position="110"/>
        <end position="241"/>
    </location>
</feature>
<gene>
    <name evidence="4" type="ORF">VTJ49DRAFT_647</name>
</gene>
<dbReference type="Gene3D" id="4.10.280.10">
    <property type="entry name" value="Helix-loop-helix DNA-binding domain"/>
    <property type="match status" value="1"/>
</dbReference>
<feature type="compositionally biased region" description="Low complexity" evidence="2">
    <location>
        <begin position="172"/>
        <end position="199"/>
    </location>
</feature>
<evidence type="ECO:0000313" key="5">
    <source>
        <dbReference type="Proteomes" id="UP001583172"/>
    </source>
</evidence>
<organism evidence="4 5">
    <name type="scientific">Humicola insolens</name>
    <name type="common">Soft-rot fungus</name>
    <dbReference type="NCBI Taxonomy" id="85995"/>
    <lineage>
        <taxon>Eukaryota</taxon>
        <taxon>Fungi</taxon>
        <taxon>Dikarya</taxon>
        <taxon>Ascomycota</taxon>
        <taxon>Pezizomycotina</taxon>
        <taxon>Sordariomycetes</taxon>
        <taxon>Sordariomycetidae</taxon>
        <taxon>Sordariales</taxon>
        <taxon>Chaetomiaceae</taxon>
        <taxon>Mycothermus</taxon>
    </lineage>
</organism>
<feature type="coiled-coil region" evidence="1">
    <location>
        <begin position="313"/>
        <end position="340"/>
    </location>
</feature>
<evidence type="ECO:0000256" key="2">
    <source>
        <dbReference type="SAM" id="MobiDB-lite"/>
    </source>
</evidence>
<keyword evidence="5" id="KW-1185">Reference proteome</keyword>
<evidence type="ECO:0000256" key="1">
    <source>
        <dbReference type="SAM" id="Coils"/>
    </source>
</evidence>
<dbReference type="PANTHER" id="PTHR47336">
    <property type="entry name" value="TRANSCRIPTION FACTOR HMS1-RELATED"/>
    <property type="match status" value="1"/>
</dbReference>
<reference evidence="4 5" key="1">
    <citation type="journal article" date="2024" name="Commun. Biol.">
        <title>Comparative genomic analysis of thermophilic fungi reveals convergent evolutionary adaptations and gene losses.</title>
        <authorList>
            <person name="Steindorff A.S."/>
            <person name="Aguilar-Pontes M.V."/>
            <person name="Robinson A.J."/>
            <person name="Andreopoulos B."/>
            <person name="LaButti K."/>
            <person name="Kuo A."/>
            <person name="Mondo S."/>
            <person name="Riley R."/>
            <person name="Otillar R."/>
            <person name="Haridas S."/>
            <person name="Lipzen A."/>
            <person name="Grimwood J."/>
            <person name="Schmutz J."/>
            <person name="Clum A."/>
            <person name="Reid I.D."/>
            <person name="Moisan M.C."/>
            <person name="Butler G."/>
            <person name="Nguyen T.T.M."/>
            <person name="Dewar K."/>
            <person name="Conant G."/>
            <person name="Drula E."/>
            <person name="Henrissat B."/>
            <person name="Hansel C."/>
            <person name="Singer S."/>
            <person name="Hutchinson M.I."/>
            <person name="de Vries R.P."/>
            <person name="Natvig D.O."/>
            <person name="Powell A.J."/>
            <person name="Tsang A."/>
            <person name="Grigoriev I.V."/>
        </authorList>
    </citation>
    <scope>NUCLEOTIDE SEQUENCE [LARGE SCALE GENOMIC DNA]</scope>
    <source>
        <strain evidence="4 5">CBS 620.91</strain>
    </source>
</reference>
<dbReference type="SUPFAM" id="SSF47459">
    <property type="entry name" value="HLH, helix-loop-helix DNA-binding domain"/>
    <property type="match status" value="1"/>
</dbReference>
<proteinExistence type="predicted"/>
<dbReference type="Proteomes" id="UP001583172">
    <property type="component" value="Unassembled WGS sequence"/>
</dbReference>
<keyword evidence="1" id="KW-0175">Coiled coil</keyword>
<dbReference type="SMART" id="SM00353">
    <property type="entry name" value="HLH"/>
    <property type="match status" value="1"/>
</dbReference>
<feature type="domain" description="BHLH" evidence="3">
    <location>
        <begin position="233"/>
        <end position="323"/>
    </location>
</feature>
<dbReference type="PROSITE" id="PS50888">
    <property type="entry name" value="BHLH"/>
    <property type="match status" value="1"/>
</dbReference>
<protein>
    <recommendedName>
        <fullName evidence="3">BHLH domain-containing protein</fullName>
    </recommendedName>
</protein>
<dbReference type="Pfam" id="PF00010">
    <property type="entry name" value="HLH"/>
    <property type="match status" value="1"/>
</dbReference>
<feature type="compositionally biased region" description="Low complexity" evidence="2">
    <location>
        <begin position="113"/>
        <end position="131"/>
    </location>
</feature>
<accession>A0ABR3VEK7</accession>
<dbReference type="PANTHER" id="PTHR47336:SF2">
    <property type="entry name" value="TRANSCRIPTION FACTOR HMS1-RELATED"/>
    <property type="match status" value="1"/>
</dbReference>
<sequence>MDGSASTASSLGSSGSAYPTPALLDETMWSYFCAGRSASGLHANAMGSLEPWQTLESTSTLEGRDLQVLPMTPGSWTYQATELASPPISTVGLQPNLVFSNLARPTRLQLSWSSESSPTTTAAFPAITTSPQDNPDDPTLKRIKTEPQTQTQPRRPNIQLRTAARKKRKSSRSLPSATTTSPASCSPAQTVSPPSSSSPRAAEDDDNDDDGNNTDNANDNYNEDDGLTPEARRARHNHNRVEKHYRRRLNVQFARLLDVLMLPVPPARAPSIESATTVKRGRGGGDGLGVVDVGGGRGDDGIDEKRISKAEVLELAARRIRELEKDKETLVRERKELVRNIEVLMMAGTVGRGVF</sequence>
<evidence type="ECO:0000313" key="4">
    <source>
        <dbReference type="EMBL" id="KAL1840269.1"/>
    </source>
</evidence>
<dbReference type="InterPro" id="IPR052099">
    <property type="entry name" value="Regulatory_TF_Diverse"/>
</dbReference>
<comment type="caution">
    <text evidence="4">The sequence shown here is derived from an EMBL/GenBank/DDBJ whole genome shotgun (WGS) entry which is preliminary data.</text>
</comment>